<accession>A0ABW4N1X7</accession>
<dbReference type="RefSeq" id="WP_377283939.1">
    <property type="nucleotide sequence ID" value="NZ_JBHRSI010000009.1"/>
</dbReference>
<evidence type="ECO:0000259" key="12">
    <source>
        <dbReference type="PROSITE" id="PS51007"/>
    </source>
</evidence>
<keyword evidence="6 10" id="KW-1133">Transmembrane helix</keyword>
<dbReference type="Gene3D" id="1.10.760.10">
    <property type="entry name" value="Cytochrome c-like domain"/>
    <property type="match status" value="1"/>
</dbReference>
<keyword evidence="11" id="KW-0732">Signal</keyword>
<evidence type="ECO:0000256" key="4">
    <source>
        <dbReference type="ARBA" id="ARBA00022692"/>
    </source>
</evidence>
<dbReference type="PANTHER" id="PTHR10266">
    <property type="entry name" value="CYTOCHROME C1"/>
    <property type="match status" value="1"/>
</dbReference>
<dbReference type="InterPro" id="IPR036909">
    <property type="entry name" value="Cyt_c-like_dom_sf"/>
</dbReference>
<dbReference type="Pfam" id="PF02167">
    <property type="entry name" value="Cytochrom_C1"/>
    <property type="match status" value="1"/>
</dbReference>
<evidence type="ECO:0000256" key="11">
    <source>
        <dbReference type="SAM" id="SignalP"/>
    </source>
</evidence>
<proteinExistence type="predicted"/>
<dbReference type="EMBL" id="JBHUEY010000001">
    <property type="protein sequence ID" value="MFD1784107.1"/>
    <property type="molecule type" value="Genomic_DNA"/>
</dbReference>
<keyword evidence="8 10" id="KW-0472">Membrane</keyword>
<feature type="chain" id="PRO_5046833489" description="Cytochrome c1" evidence="11">
    <location>
        <begin position="23"/>
        <end position="281"/>
    </location>
</feature>
<dbReference type="PRINTS" id="PR00603">
    <property type="entry name" value="CYTOCHROMEC1"/>
</dbReference>
<evidence type="ECO:0000256" key="9">
    <source>
        <dbReference type="PROSITE-ProRule" id="PRU00433"/>
    </source>
</evidence>
<feature type="signal peptide" evidence="11">
    <location>
        <begin position="1"/>
        <end position="22"/>
    </location>
</feature>
<dbReference type="PROSITE" id="PS51007">
    <property type="entry name" value="CYTC"/>
    <property type="match status" value="1"/>
</dbReference>
<dbReference type="Gene3D" id="1.20.5.100">
    <property type="entry name" value="Cytochrome c1, transmembrane anchor, C-terminal"/>
    <property type="match status" value="1"/>
</dbReference>
<evidence type="ECO:0000256" key="2">
    <source>
        <dbReference type="ARBA" id="ARBA00016165"/>
    </source>
</evidence>
<keyword evidence="7 9" id="KW-0408">Iron</keyword>
<evidence type="ECO:0000256" key="6">
    <source>
        <dbReference type="ARBA" id="ARBA00022989"/>
    </source>
</evidence>
<keyword evidence="5 9" id="KW-0479">Metal-binding</keyword>
<dbReference type="InterPro" id="IPR009056">
    <property type="entry name" value="Cyt_c-like_dom"/>
</dbReference>
<keyword evidence="14" id="KW-1185">Reference proteome</keyword>
<sequence length="281" mass="30508">MLRKVIALAALGFAISAGPALAAGGAKAPKHVEFGFEGPFGQFDQAQLQRGYKVYREVCASCHGMNLLSFRNLGQKHGPFYDPDRPNPNDNPYVRAIAAEYQVNDIDSETGDVIQRPGTSADRFPNPYPNEAAARAGNGGALPPDLSVLIKARHHGPQYVYSILTGYADPPAGLNVSPGQYYNPYMSGDLAAFWSGDAHHVPVGGFIAMPPPLRPDGVTYDDGTKATIEQQAKDVVAFMTWAAEPKMVERKQFGLAAMIYLLILAGLVYASYRRIWRNVAH</sequence>
<keyword evidence="4 10" id="KW-0812">Transmembrane</keyword>
<comment type="caution">
    <text evidence="13">The sequence shown here is derived from an EMBL/GenBank/DDBJ whole genome shotgun (WGS) entry which is preliminary data.</text>
</comment>
<evidence type="ECO:0000256" key="1">
    <source>
        <dbReference type="ARBA" id="ARBA00004370"/>
    </source>
</evidence>
<protein>
    <recommendedName>
        <fullName evidence="2">Cytochrome c1</fullName>
    </recommendedName>
</protein>
<feature type="domain" description="Cytochrome c" evidence="12">
    <location>
        <begin position="46"/>
        <end position="243"/>
    </location>
</feature>
<evidence type="ECO:0000256" key="5">
    <source>
        <dbReference type="ARBA" id="ARBA00022723"/>
    </source>
</evidence>
<organism evidence="13 14">
    <name type="scientific">Phenylobacterium terrae</name>
    <dbReference type="NCBI Taxonomy" id="2665495"/>
    <lineage>
        <taxon>Bacteria</taxon>
        <taxon>Pseudomonadati</taxon>
        <taxon>Pseudomonadota</taxon>
        <taxon>Alphaproteobacteria</taxon>
        <taxon>Caulobacterales</taxon>
        <taxon>Caulobacteraceae</taxon>
        <taxon>Phenylobacterium</taxon>
    </lineage>
</organism>
<evidence type="ECO:0000313" key="13">
    <source>
        <dbReference type="EMBL" id="MFD1784107.1"/>
    </source>
</evidence>
<evidence type="ECO:0000313" key="14">
    <source>
        <dbReference type="Proteomes" id="UP001597237"/>
    </source>
</evidence>
<dbReference type="InterPro" id="IPR002326">
    <property type="entry name" value="Cyt_c1"/>
</dbReference>
<dbReference type="SUPFAM" id="SSF46626">
    <property type="entry name" value="Cytochrome c"/>
    <property type="match status" value="1"/>
</dbReference>
<evidence type="ECO:0000256" key="7">
    <source>
        <dbReference type="ARBA" id="ARBA00023004"/>
    </source>
</evidence>
<reference evidence="14" key="1">
    <citation type="journal article" date="2019" name="Int. J. Syst. Evol. Microbiol.">
        <title>The Global Catalogue of Microorganisms (GCM) 10K type strain sequencing project: providing services to taxonomists for standard genome sequencing and annotation.</title>
        <authorList>
            <consortium name="The Broad Institute Genomics Platform"/>
            <consortium name="The Broad Institute Genome Sequencing Center for Infectious Disease"/>
            <person name="Wu L."/>
            <person name="Ma J."/>
        </authorList>
    </citation>
    <scope>NUCLEOTIDE SEQUENCE [LARGE SCALE GENOMIC DNA]</scope>
    <source>
        <strain evidence="14">DFY28</strain>
    </source>
</reference>
<dbReference type="Proteomes" id="UP001597237">
    <property type="component" value="Unassembled WGS sequence"/>
</dbReference>
<dbReference type="PANTHER" id="PTHR10266:SF3">
    <property type="entry name" value="CYTOCHROME C1, HEME PROTEIN, MITOCHONDRIAL"/>
    <property type="match status" value="1"/>
</dbReference>
<gene>
    <name evidence="13" type="ORF">ACFSC0_11930</name>
</gene>
<evidence type="ECO:0000256" key="8">
    <source>
        <dbReference type="ARBA" id="ARBA00023136"/>
    </source>
</evidence>
<feature type="transmembrane region" description="Helical" evidence="10">
    <location>
        <begin position="253"/>
        <end position="272"/>
    </location>
</feature>
<evidence type="ECO:0000256" key="10">
    <source>
        <dbReference type="SAM" id="Phobius"/>
    </source>
</evidence>
<keyword evidence="3 9" id="KW-0349">Heme</keyword>
<evidence type="ECO:0000256" key="3">
    <source>
        <dbReference type="ARBA" id="ARBA00022617"/>
    </source>
</evidence>
<comment type="subcellular location">
    <subcellularLocation>
        <location evidence="1">Membrane</location>
    </subcellularLocation>
</comment>
<name>A0ABW4N1X7_9CAUL</name>